<dbReference type="AlphaFoldDB" id="W4Q5J7"/>
<sequence length="383" mass="43522">MNRYKGKMLAILKYLFLLFLVLVVFSYAMFQGGFVSWFLFYGVTTIIISTVLVAMYPFRIVSVERTLQKNVLQAGESVEVTVTIHKRALQPFFYVKIQDVVPKEIGTHDESGSLFFFSFQSKLAFSYTIRDVKRGSHSFEHLTLVFGDLFGIFERKKTIDCQTELVVFPPFQKLSEIPPNGNPKQLDGQKIRRSFEEDRSLAGVRQYVPGDRLTSIDWKQSARSAKLMTKEFESYQGEGILVAFDSTVVSQNDIYFENSVELAASLMVTFAEKQPSLQLAVKLHDWIVVDVSRFAVSKGLTALAKVKPSDKLTPVVHKGYQDWVGMNVYYVCVELTENLVLVCKTLVEQKVKVTLCLVAITEKDQPFISELEKAGITIYVENK</sequence>
<keyword evidence="1" id="KW-0812">Transmembrane</keyword>
<accession>W4Q5J7</accession>
<keyword evidence="1" id="KW-1133">Transmembrane helix</keyword>
<dbReference type="EMBL" id="BAUT01000028">
    <property type="protein sequence ID" value="GAE26634.1"/>
    <property type="molecule type" value="Genomic_DNA"/>
</dbReference>
<gene>
    <name evidence="3" type="ORF">JCM9140_2718</name>
</gene>
<name>W4Q5J7_9BACI</name>
<dbReference type="PANTHER" id="PTHR34351">
    <property type="entry name" value="SLR1927 PROTEIN-RELATED"/>
    <property type="match status" value="1"/>
</dbReference>
<dbReference type="Proteomes" id="UP000018890">
    <property type="component" value="Unassembled WGS sequence"/>
</dbReference>
<keyword evidence="1" id="KW-0472">Membrane</keyword>
<feature type="transmembrane region" description="Helical" evidence="1">
    <location>
        <begin position="12"/>
        <end position="30"/>
    </location>
</feature>
<reference evidence="3" key="1">
    <citation type="journal article" date="2014" name="Genome Announc.">
        <title>Draft Genome Sequences of Three Alkaliphilic Bacillus Strains, Bacillus wakoensis JCM 9140T, Bacillus akibai JCM 9157T, and Bacillus hemicellulosilyticus JCM 9152T.</title>
        <authorList>
            <person name="Yuki M."/>
            <person name="Oshima K."/>
            <person name="Suda W."/>
            <person name="Oshida Y."/>
            <person name="Kitamura K."/>
            <person name="Iida T."/>
            <person name="Hattori M."/>
            <person name="Ohkuma M."/>
        </authorList>
    </citation>
    <scope>NUCLEOTIDE SEQUENCE [LARGE SCALE GENOMIC DNA]</scope>
    <source>
        <strain evidence="3">JCM 9140</strain>
    </source>
</reference>
<protein>
    <recommendedName>
        <fullName evidence="2">DUF58 domain-containing protein</fullName>
    </recommendedName>
</protein>
<dbReference type="Pfam" id="PF01882">
    <property type="entry name" value="DUF58"/>
    <property type="match status" value="1"/>
</dbReference>
<evidence type="ECO:0000313" key="3">
    <source>
        <dbReference type="EMBL" id="GAE26634.1"/>
    </source>
</evidence>
<dbReference type="OrthoDB" id="140416at2"/>
<comment type="caution">
    <text evidence="3">The sequence shown here is derived from an EMBL/GenBank/DDBJ whole genome shotgun (WGS) entry which is preliminary data.</text>
</comment>
<evidence type="ECO:0000313" key="4">
    <source>
        <dbReference type="Proteomes" id="UP000018890"/>
    </source>
</evidence>
<feature type="domain" description="DUF58" evidence="2">
    <location>
        <begin position="204"/>
        <end position="264"/>
    </location>
</feature>
<dbReference type="PANTHER" id="PTHR34351:SF2">
    <property type="entry name" value="DUF58 DOMAIN-CONTAINING PROTEIN"/>
    <property type="match status" value="1"/>
</dbReference>
<dbReference type="RefSeq" id="WP_052002232.1">
    <property type="nucleotide sequence ID" value="NZ_BAUT01000028.1"/>
</dbReference>
<keyword evidence="4" id="KW-1185">Reference proteome</keyword>
<dbReference type="InterPro" id="IPR002881">
    <property type="entry name" value="DUF58"/>
</dbReference>
<evidence type="ECO:0000256" key="1">
    <source>
        <dbReference type="SAM" id="Phobius"/>
    </source>
</evidence>
<evidence type="ECO:0000259" key="2">
    <source>
        <dbReference type="Pfam" id="PF01882"/>
    </source>
</evidence>
<dbReference type="STRING" id="1236970.JCM9140_2718"/>
<proteinExistence type="predicted"/>
<feature type="transmembrane region" description="Helical" evidence="1">
    <location>
        <begin position="36"/>
        <end position="58"/>
    </location>
</feature>
<organism evidence="3 4">
    <name type="scientific">Halalkalibacter wakoensis JCM 9140</name>
    <dbReference type="NCBI Taxonomy" id="1236970"/>
    <lineage>
        <taxon>Bacteria</taxon>
        <taxon>Bacillati</taxon>
        <taxon>Bacillota</taxon>
        <taxon>Bacilli</taxon>
        <taxon>Bacillales</taxon>
        <taxon>Bacillaceae</taxon>
        <taxon>Halalkalibacter</taxon>
    </lineage>
</organism>